<evidence type="ECO:0000259" key="1">
    <source>
        <dbReference type="Pfam" id="PF25607"/>
    </source>
</evidence>
<comment type="caution">
    <text evidence="2">The sequence shown here is derived from an EMBL/GenBank/DDBJ whole genome shotgun (WGS) entry which is preliminary data.</text>
</comment>
<proteinExistence type="predicted"/>
<accession>A0A090T9L8</accession>
<reference evidence="2 3" key="1">
    <citation type="submission" date="2014-09" db="EMBL/GenBank/DDBJ databases">
        <title>Vibrio maritimus JCM 19240. (C210) whole genome shotgun sequence.</title>
        <authorList>
            <person name="Sawabe T."/>
            <person name="Meirelles P."/>
            <person name="Nakanishi M."/>
            <person name="Sayaka M."/>
            <person name="Hattori M."/>
            <person name="Ohkuma M."/>
        </authorList>
    </citation>
    <scope>NUCLEOTIDE SEQUENCE [LARGE SCALE GENOMIC DNA]</scope>
    <source>
        <strain evidence="2 3">JCM 19240</strain>
    </source>
</reference>
<keyword evidence="3" id="KW-1185">Reference proteome</keyword>
<name>A0A090T9L8_9VIBR</name>
<dbReference type="Proteomes" id="UP000029224">
    <property type="component" value="Unassembled WGS sequence"/>
</dbReference>
<gene>
    <name evidence="2" type="ORF">JCM19240_2749</name>
</gene>
<dbReference type="InterPro" id="IPR057699">
    <property type="entry name" value="DUF7939"/>
</dbReference>
<evidence type="ECO:0000313" key="2">
    <source>
        <dbReference type="EMBL" id="GAL36680.1"/>
    </source>
</evidence>
<reference evidence="2 3" key="2">
    <citation type="submission" date="2014-09" db="EMBL/GenBank/DDBJ databases">
        <authorList>
            <consortium name="NBRP consortium"/>
            <person name="Sawabe T."/>
            <person name="Meirelles P."/>
            <person name="Nakanishi M."/>
            <person name="Sayaka M."/>
            <person name="Hattori M."/>
            <person name="Ohkuma M."/>
        </authorList>
    </citation>
    <scope>NUCLEOTIDE SEQUENCE [LARGE SCALE GENOMIC DNA]</scope>
    <source>
        <strain evidence="2 3">JCM 19240</strain>
    </source>
</reference>
<feature type="domain" description="DUF7939" evidence="1">
    <location>
        <begin position="36"/>
        <end position="108"/>
    </location>
</feature>
<dbReference type="EMBL" id="BBMT01000012">
    <property type="protein sequence ID" value="GAL36680.1"/>
    <property type="molecule type" value="Genomic_DNA"/>
</dbReference>
<evidence type="ECO:0000313" key="3">
    <source>
        <dbReference type="Proteomes" id="UP000029224"/>
    </source>
</evidence>
<dbReference type="Pfam" id="PF25607">
    <property type="entry name" value="DUF7939"/>
    <property type="match status" value="1"/>
</dbReference>
<protein>
    <recommendedName>
        <fullName evidence="1">DUF7939 domain-containing protein</fullName>
    </recommendedName>
</protein>
<dbReference type="AlphaFoldDB" id="A0A090T9L8"/>
<organism evidence="2 3">
    <name type="scientific">Vibrio maritimus</name>
    <dbReference type="NCBI Taxonomy" id="990268"/>
    <lineage>
        <taxon>Bacteria</taxon>
        <taxon>Pseudomonadati</taxon>
        <taxon>Pseudomonadota</taxon>
        <taxon>Gammaproteobacteria</taxon>
        <taxon>Vibrionales</taxon>
        <taxon>Vibrionaceae</taxon>
        <taxon>Vibrio</taxon>
    </lineage>
</organism>
<sequence>MTALFAVLWLAFMGLWIREKRRSAFPPIKTNDKSQASKNKLIQAVQASDAIAAHTHFEKWCKEERFSAASISVVKKELEAMSASVMRQHSSQWDSRHLLKLIESMQTTTDSDEVLAKL</sequence>